<dbReference type="Gene3D" id="3.40.50.2300">
    <property type="match status" value="1"/>
</dbReference>
<evidence type="ECO:0000313" key="1">
    <source>
        <dbReference type="EMBL" id="TSJ40072.1"/>
    </source>
</evidence>
<name>A0A556MJM4_9FLAO</name>
<organism evidence="1 2">
    <name type="scientific">Fluviicola chungangensis</name>
    <dbReference type="NCBI Taxonomy" id="2597671"/>
    <lineage>
        <taxon>Bacteria</taxon>
        <taxon>Pseudomonadati</taxon>
        <taxon>Bacteroidota</taxon>
        <taxon>Flavobacteriia</taxon>
        <taxon>Flavobacteriales</taxon>
        <taxon>Crocinitomicaceae</taxon>
        <taxon>Fluviicola</taxon>
    </lineage>
</organism>
<dbReference type="PANTHER" id="PTHR43428">
    <property type="entry name" value="ARSENATE REDUCTASE"/>
    <property type="match status" value="1"/>
</dbReference>
<sequence>MNAKIKNYLDELTQQFDTIPQERKDILERISNYIRSKQAQNKPANLVYICTHNSRRSHFGQIWAKVAADYFNIENVKTYSGGTEATAFNAHAISALQRAGFNVQKTTDSENPIYHVYHSDGGEPSVCFSKVYDHAQNPGSEFSAIMTCSDAEENCPFIPGVELRVATTYDDPKEFDNTPLQDQKYDERCKQIALETLYAFSLIN</sequence>
<dbReference type="InterPro" id="IPR036196">
    <property type="entry name" value="Ptyr_pPase_sf"/>
</dbReference>
<dbReference type="Proteomes" id="UP000316008">
    <property type="component" value="Unassembled WGS sequence"/>
</dbReference>
<comment type="caution">
    <text evidence="1">The sequence shown here is derived from an EMBL/GenBank/DDBJ whole genome shotgun (WGS) entry which is preliminary data.</text>
</comment>
<evidence type="ECO:0000313" key="2">
    <source>
        <dbReference type="Proteomes" id="UP000316008"/>
    </source>
</evidence>
<reference evidence="1 2" key="1">
    <citation type="submission" date="2019-07" db="EMBL/GenBank/DDBJ databases">
        <authorList>
            <person name="Huq M.A."/>
        </authorList>
    </citation>
    <scope>NUCLEOTIDE SEQUENCE [LARGE SCALE GENOMIC DNA]</scope>
    <source>
        <strain evidence="1 2">MAH-3</strain>
    </source>
</reference>
<proteinExistence type="predicted"/>
<dbReference type="PANTHER" id="PTHR43428:SF1">
    <property type="entry name" value="ARSENATE REDUCTASE"/>
    <property type="match status" value="1"/>
</dbReference>
<gene>
    <name evidence="1" type="ORF">FO442_15855</name>
</gene>
<dbReference type="RefSeq" id="WP_144334200.1">
    <property type="nucleotide sequence ID" value="NZ_VLPL01000009.1"/>
</dbReference>
<protein>
    <submittedName>
        <fullName evidence="1">Protein-tyrosine-phosphatase</fullName>
    </submittedName>
</protein>
<dbReference type="SUPFAM" id="SSF52788">
    <property type="entry name" value="Phosphotyrosine protein phosphatases I"/>
    <property type="match status" value="1"/>
</dbReference>
<dbReference type="EMBL" id="VLPL01000009">
    <property type="protein sequence ID" value="TSJ40072.1"/>
    <property type="molecule type" value="Genomic_DNA"/>
</dbReference>
<keyword evidence="2" id="KW-1185">Reference proteome</keyword>
<dbReference type="OrthoDB" id="9793058at2"/>
<dbReference type="AlphaFoldDB" id="A0A556MJM4"/>
<accession>A0A556MJM4</accession>